<proteinExistence type="predicted"/>
<keyword evidence="3" id="KW-1185">Reference proteome</keyword>
<sequence>MNYRATSAALLLALSLSACASSGGVQDVARISDPVQREQAIAALRAAAPKPIEGNGGAFMSPFTSDGVTAEWVTNAMGVQNAGDIAGAAGQVAADQLLSNIPFAGLFAGQATKKLARAAALKSIGGEEFLKSSSDQSFNTLEDMAANMYAFHSGHAEYARIVKAVTAIYPDFGNIYARYPRTPVVSEATTSASL</sequence>
<dbReference type="PROSITE" id="PS51257">
    <property type="entry name" value="PROKAR_LIPOPROTEIN"/>
    <property type="match status" value="1"/>
</dbReference>
<organism evidence="2 3">
    <name type="scientific">Sphingobium lignivorans</name>
    <dbReference type="NCBI Taxonomy" id="2735886"/>
    <lineage>
        <taxon>Bacteria</taxon>
        <taxon>Pseudomonadati</taxon>
        <taxon>Pseudomonadota</taxon>
        <taxon>Alphaproteobacteria</taxon>
        <taxon>Sphingomonadales</taxon>
        <taxon>Sphingomonadaceae</taxon>
        <taxon>Sphingobium</taxon>
    </lineage>
</organism>
<evidence type="ECO:0008006" key="4">
    <source>
        <dbReference type="Google" id="ProtNLM"/>
    </source>
</evidence>
<accession>A0ABR6NEN1</accession>
<protein>
    <recommendedName>
        <fullName evidence="4">DUF4197 domain-containing protein</fullName>
    </recommendedName>
</protein>
<feature type="signal peptide" evidence="1">
    <location>
        <begin position="1"/>
        <end position="20"/>
    </location>
</feature>
<feature type="chain" id="PRO_5045910835" description="DUF4197 domain-containing protein" evidence="1">
    <location>
        <begin position="21"/>
        <end position="194"/>
    </location>
</feature>
<reference evidence="2 3" key="1">
    <citation type="submission" date="2020-08" db="EMBL/GenBank/DDBJ databases">
        <title>Exploring microbial biodiversity for novel pathways involved in the catabolism of aromatic compounds derived from lignin.</title>
        <authorList>
            <person name="Elkins J."/>
        </authorList>
    </citation>
    <scope>NUCLEOTIDE SEQUENCE [LARGE SCALE GENOMIC DNA]</scope>
    <source>
        <strain evidence="2 3">B1D3A</strain>
    </source>
</reference>
<evidence type="ECO:0000256" key="1">
    <source>
        <dbReference type="SAM" id="SignalP"/>
    </source>
</evidence>
<gene>
    <name evidence="2" type="ORF">HNP60_001712</name>
</gene>
<dbReference type="RefSeq" id="WP_184152446.1">
    <property type="nucleotide sequence ID" value="NZ_JACHKA010000001.1"/>
</dbReference>
<name>A0ABR6NEN1_9SPHN</name>
<dbReference type="EMBL" id="JACHKA010000001">
    <property type="protein sequence ID" value="MBB5985738.1"/>
    <property type="molecule type" value="Genomic_DNA"/>
</dbReference>
<comment type="caution">
    <text evidence="2">The sequence shown here is derived from an EMBL/GenBank/DDBJ whole genome shotgun (WGS) entry which is preliminary data.</text>
</comment>
<keyword evidence="1" id="KW-0732">Signal</keyword>
<evidence type="ECO:0000313" key="3">
    <source>
        <dbReference type="Proteomes" id="UP001138540"/>
    </source>
</evidence>
<dbReference type="Proteomes" id="UP001138540">
    <property type="component" value="Unassembled WGS sequence"/>
</dbReference>
<evidence type="ECO:0000313" key="2">
    <source>
        <dbReference type="EMBL" id="MBB5985738.1"/>
    </source>
</evidence>